<dbReference type="PANTHER" id="PTHR31721">
    <property type="entry name" value="OS06G0710300 PROTEIN"/>
    <property type="match status" value="1"/>
</dbReference>
<keyword evidence="2" id="KW-1133">Transmembrane helix</keyword>
<protein>
    <recommendedName>
        <fullName evidence="5">YqhA family protein</fullName>
    </recommendedName>
</protein>
<evidence type="ECO:0000313" key="3">
    <source>
        <dbReference type="EMBL" id="PQA86120.1"/>
    </source>
</evidence>
<dbReference type="Proteomes" id="UP000239504">
    <property type="component" value="Unassembled WGS sequence"/>
</dbReference>
<feature type="transmembrane region" description="Helical" evidence="2">
    <location>
        <begin position="136"/>
        <end position="156"/>
    </location>
</feature>
<organism evidence="3 4">
    <name type="scientific">Hyphococcus luteus</name>
    <dbReference type="NCBI Taxonomy" id="2058213"/>
    <lineage>
        <taxon>Bacteria</taxon>
        <taxon>Pseudomonadati</taxon>
        <taxon>Pseudomonadota</taxon>
        <taxon>Alphaproteobacteria</taxon>
        <taxon>Parvularculales</taxon>
        <taxon>Parvularculaceae</taxon>
        <taxon>Hyphococcus</taxon>
    </lineage>
</organism>
<reference evidence="3 4" key="1">
    <citation type="submission" date="2017-12" db="EMBL/GenBank/DDBJ databases">
        <authorList>
            <person name="Hurst M.R.H."/>
        </authorList>
    </citation>
    <scope>NUCLEOTIDE SEQUENCE [LARGE SCALE GENOMIC DNA]</scope>
    <source>
        <strain evidence="3 4">SY-3-19</strain>
    </source>
</reference>
<dbReference type="AlphaFoldDB" id="A0A2S7K0S8"/>
<evidence type="ECO:0008006" key="5">
    <source>
        <dbReference type="Google" id="ProtNLM"/>
    </source>
</evidence>
<dbReference type="InterPro" id="IPR005134">
    <property type="entry name" value="UPF0114"/>
</dbReference>
<feature type="transmembrane region" description="Helical" evidence="2">
    <location>
        <begin position="24"/>
        <end position="50"/>
    </location>
</feature>
<feature type="compositionally biased region" description="Basic residues" evidence="1">
    <location>
        <begin position="195"/>
        <end position="205"/>
    </location>
</feature>
<sequence>MGATHRNEGRKWREIMTFNRLEKLFFWTTRLFTLVAVIASLGGALIMFYLGAENTYSAFEHQFDPSPTKPVEGLPADEATVISLMVALDNFLIGVVLLFFAYGVYGLFIRPEFNSRDLGLPEWMHVEQIGQLKQTIAEVIFVVLFVLFLRIALQTFQSGALEPSMQRIGWFLMLPFSILMLAGALRLVELHPKPRRSNPAKHKGRITPSQDDETDAAE</sequence>
<dbReference type="PANTHER" id="PTHR31721:SF4">
    <property type="entry name" value="OS06G0710300 PROTEIN"/>
    <property type="match status" value="1"/>
</dbReference>
<keyword evidence="2" id="KW-0812">Transmembrane</keyword>
<dbReference type="EMBL" id="PJCH01000015">
    <property type="protein sequence ID" value="PQA86120.1"/>
    <property type="molecule type" value="Genomic_DNA"/>
</dbReference>
<comment type="caution">
    <text evidence="3">The sequence shown here is derived from an EMBL/GenBank/DDBJ whole genome shotgun (WGS) entry which is preliminary data.</text>
</comment>
<dbReference type="Pfam" id="PF03350">
    <property type="entry name" value="UPF0114"/>
    <property type="match status" value="1"/>
</dbReference>
<feature type="transmembrane region" description="Helical" evidence="2">
    <location>
        <begin position="91"/>
        <end position="109"/>
    </location>
</feature>
<feature type="transmembrane region" description="Helical" evidence="2">
    <location>
        <begin position="168"/>
        <end position="188"/>
    </location>
</feature>
<name>A0A2S7K0S8_9PROT</name>
<evidence type="ECO:0000313" key="4">
    <source>
        <dbReference type="Proteomes" id="UP000239504"/>
    </source>
</evidence>
<keyword evidence="4" id="KW-1185">Reference proteome</keyword>
<keyword evidence="2" id="KW-0472">Membrane</keyword>
<feature type="region of interest" description="Disordered" evidence="1">
    <location>
        <begin position="195"/>
        <end position="218"/>
    </location>
</feature>
<evidence type="ECO:0000256" key="1">
    <source>
        <dbReference type="SAM" id="MobiDB-lite"/>
    </source>
</evidence>
<evidence type="ECO:0000256" key="2">
    <source>
        <dbReference type="SAM" id="Phobius"/>
    </source>
</evidence>
<accession>A0A2S7K0S8</accession>
<proteinExistence type="predicted"/>
<gene>
    <name evidence="3" type="ORF">CW354_17310</name>
</gene>